<dbReference type="Ensembl" id="ENSECRT00000020827.1">
    <property type="protein sequence ID" value="ENSECRP00000020387.1"/>
    <property type="gene ID" value="ENSECRG00000013695.1"/>
</dbReference>
<evidence type="ECO:0000256" key="9">
    <source>
        <dbReference type="ARBA" id="ARBA00078626"/>
    </source>
</evidence>
<evidence type="ECO:0000313" key="14">
    <source>
        <dbReference type="Proteomes" id="UP000694620"/>
    </source>
</evidence>
<evidence type="ECO:0000256" key="11">
    <source>
        <dbReference type="SAM" id="MobiDB-lite"/>
    </source>
</evidence>
<sequence length="235" mass="26313">MADEWEVEDQLVVVELSGIIDSDFLTKGVDKCKILGIDSEQPIMQVGRYVFAGEYEDALGSCVIFDEKKEEDALTESPSQLKYKCHTIKKLMMKRTFLSEIKEGESPSEGIEVLQLTEDNTAHRSSSICNYLPDSKRAEVNAEDNESHEDLHQSSDSDDEIINTEDSVCCELENSKPEIDVSNIEEQKPCMDSEFSQVLDKSASDVPLMTTAENNPNETENDLSQELNISTADLE</sequence>
<dbReference type="GO" id="GO:0003677">
    <property type="term" value="F:DNA binding"/>
    <property type="evidence" value="ECO:0007669"/>
    <property type="project" value="UniProtKB-KW"/>
</dbReference>
<comment type="similarity">
    <text evidence="6">Belongs to the TFIIIC subunit 6 family.</text>
</comment>
<name>A0A8C4SRE4_ERPCA</name>
<dbReference type="CTD" id="112495"/>
<evidence type="ECO:0000256" key="10">
    <source>
        <dbReference type="ARBA" id="ARBA00079095"/>
    </source>
</evidence>
<reference evidence="13" key="3">
    <citation type="submission" date="2025-09" db="UniProtKB">
        <authorList>
            <consortium name="Ensembl"/>
        </authorList>
    </citation>
    <scope>IDENTIFICATION</scope>
</reference>
<reference evidence="13" key="1">
    <citation type="submission" date="2021-06" db="EMBL/GenBank/DDBJ databases">
        <authorList>
            <consortium name="Wellcome Sanger Institute Data Sharing"/>
        </authorList>
    </citation>
    <scope>NUCLEOTIDE SEQUENCE [LARGE SCALE GENOMIC DNA]</scope>
</reference>
<keyword evidence="14" id="KW-1185">Reference proteome</keyword>
<accession>A0A8C4SRE4</accession>
<gene>
    <name evidence="13" type="primary">gtf3c6</name>
</gene>
<dbReference type="RefSeq" id="XP_028670584.1">
    <property type="nucleotide sequence ID" value="XM_028814751.2"/>
</dbReference>
<dbReference type="Pfam" id="PF10419">
    <property type="entry name" value="TFIIIC_sub6"/>
    <property type="match status" value="1"/>
</dbReference>
<dbReference type="PANTHER" id="PTHR21860">
    <property type="entry name" value="TRANSCRIPTION INITIATION FACTOR IIIC TFIIIC , POLYPEPTIDE 6-RELATED"/>
    <property type="match status" value="1"/>
</dbReference>
<comment type="function">
    <text evidence="5">Involved in RNA polymerase III-mediated transcription. Integral, tightly associated component of the DNA-binding TFIIIC2 subcomplex that directly binds tRNA and virus-associated RNA promoters.</text>
</comment>
<dbReference type="GO" id="GO:0006383">
    <property type="term" value="P:transcription by RNA polymerase III"/>
    <property type="evidence" value="ECO:0007669"/>
    <property type="project" value="InterPro"/>
</dbReference>
<evidence type="ECO:0000256" key="7">
    <source>
        <dbReference type="ARBA" id="ARBA00065088"/>
    </source>
</evidence>
<evidence type="ECO:0000256" key="2">
    <source>
        <dbReference type="ARBA" id="ARBA00023125"/>
    </source>
</evidence>
<dbReference type="InterPro" id="IPR042771">
    <property type="entry name" value="GTF3C6-like"/>
</dbReference>
<feature type="region of interest" description="Disordered" evidence="11">
    <location>
        <begin position="199"/>
        <end position="235"/>
    </location>
</feature>
<organism evidence="13 14">
    <name type="scientific">Erpetoichthys calabaricus</name>
    <name type="common">Rope fish</name>
    <name type="synonym">Calamoichthys calabaricus</name>
    <dbReference type="NCBI Taxonomy" id="27687"/>
    <lineage>
        <taxon>Eukaryota</taxon>
        <taxon>Metazoa</taxon>
        <taxon>Chordata</taxon>
        <taxon>Craniata</taxon>
        <taxon>Vertebrata</taxon>
        <taxon>Euteleostomi</taxon>
        <taxon>Actinopterygii</taxon>
        <taxon>Polypteriformes</taxon>
        <taxon>Polypteridae</taxon>
        <taxon>Erpetoichthys</taxon>
    </lineage>
</organism>
<dbReference type="OrthoDB" id="1877767at2759"/>
<evidence type="ECO:0000256" key="1">
    <source>
        <dbReference type="ARBA" id="ARBA00004123"/>
    </source>
</evidence>
<dbReference type="Proteomes" id="UP000694620">
    <property type="component" value="Chromosome 1"/>
</dbReference>
<comment type="subcellular location">
    <subcellularLocation>
        <location evidence="1">Nucleus</location>
    </subcellularLocation>
</comment>
<protein>
    <recommendedName>
        <fullName evidence="8">General transcription factor 3C polypeptide 6</fullName>
    </recommendedName>
    <alternativeName>
        <fullName evidence="10">Transcription factor IIIC 35 kDa subunit</fullName>
    </alternativeName>
    <alternativeName>
        <fullName evidence="9">Transcription factor IIIC subunit 6</fullName>
    </alternativeName>
</protein>
<feature type="compositionally biased region" description="Polar residues" evidence="11">
    <location>
        <begin position="222"/>
        <end position="235"/>
    </location>
</feature>
<dbReference type="InterPro" id="IPR019481">
    <property type="entry name" value="TFIIIC_triple_barrel"/>
</dbReference>
<keyword evidence="2" id="KW-0238">DNA-binding</keyword>
<proteinExistence type="inferred from homology"/>
<evidence type="ECO:0000256" key="4">
    <source>
        <dbReference type="ARBA" id="ARBA00023242"/>
    </source>
</evidence>
<dbReference type="GO" id="GO:0000127">
    <property type="term" value="C:transcription factor TFIIIC complex"/>
    <property type="evidence" value="ECO:0007669"/>
    <property type="project" value="TreeGrafter"/>
</dbReference>
<feature type="region of interest" description="Disordered" evidence="11">
    <location>
        <begin position="138"/>
        <end position="161"/>
    </location>
</feature>
<dbReference type="GeneID" id="114661618"/>
<evidence type="ECO:0000259" key="12">
    <source>
        <dbReference type="Pfam" id="PF10419"/>
    </source>
</evidence>
<dbReference type="Gene3D" id="2.60.40.4370">
    <property type="match status" value="1"/>
</dbReference>
<reference evidence="13" key="2">
    <citation type="submission" date="2025-08" db="UniProtKB">
        <authorList>
            <consortium name="Ensembl"/>
        </authorList>
    </citation>
    <scope>IDENTIFICATION</scope>
</reference>
<evidence type="ECO:0000313" key="13">
    <source>
        <dbReference type="Ensembl" id="ENSECRP00000020387.1"/>
    </source>
</evidence>
<keyword evidence="4" id="KW-0539">Nucleus</keyword>
<feature type="domain" description="Transcription factor TFIIIC triple barrel" evidence="12">
    <location>
        <begin position="6"/>
        <end position="98"/>
    </location>
</feature>
<dbReference type="AlphaFoldDB" id="A0A8C4SRE4"/>
<dbReference type="FunFam" id="2.60.40.4370:FF:000001">
    <property type="entry name" value="general transcription factor 3C polypeptide 6"/>
    <property type="match status" value="1"/>
</dbReference>
<dbReference type="GO" id="GO:0005634">
    <property type="term" value="C:nucleus"/>
    <property type="evidence" value="ECO:0007669"/>
    <property type="project" value="UniProtKB-SubCell"/>
</dbReference>
<evidence type="ECO:0000256" key="6">
    <source>
        <dbReference type="ARBA" id="ARBA00061245"/>
    </source>
</evidence>
<keyword evidence="3" id="KW-0804">Transcription</keyword>
<dbReference type="PANTHER" id="PTHR21860:SF2">
    <property type="entry name" value="GENERAL TRANSCRIPTION FACTOR 3C POLYPEPTIDE 6"/>
    <property type="match status" value="1"/>
</dbReference>
<evidence type="ECO:0000256" key="8">
    <source>
        <dbReference type="ARBA" id="ARBA00069552"/>
    </source>
</evidence>
<comment type="subunit">
    <text evidence="7">Part of the TFIIIC subcomplex TFIIIC2, consisting of six subunits, GTF3C1, GTF3C2, GTF3C3, GTF3C4, GTF3C5 and GTF3C6. Interacts with GTF3C4 and GTF3C5.</text>
</comment>
<evidence type="ECO:0000256" key="5">
    <source>
        <dbReference type="ARBA" id="ARBA00057927"/>
    </source>
</evidence>
<dbReference type="GeneTree" id="ENSGT00390000000510"/>
<evidence type="ECO:0000256" key="3">
    <source>
        <dbReference type="ARBA" id="ARBA00023163"/>
    </source>
</evidence>